<evidence type="ECO:0000256" key="5">
    <source>
        <dbReference type="ARBA" id="ARBA00022842"/>
    </source>
</evidence>
<dbReference type="InterPro" id="IPR002716">
    <property type="entry name" value="PIN_dom"/>
</dbReference>
<evidence type="ECO:0000256" key="4">
    <source>
        <dbReference type="ARBA" id="ARBA00022801"/>
    </source>
</evidence>
<keyword evidence="1 6" id="KW-1277">Toxin-antitoxin system</keyword>
<keyword evidence="2 6" id="KW-0540">Nuclease</keyword>
<dbReference type="Gene3D" id="3.40.50.1010">
    <property type="entry name" value="5'-nuclease"/>
    <property type="match status" value="1"/>
</dbReference>
<reference evidence="8 9" key="1">
    <citation type="journal article" date="2012" name="BMC Genomics">
        <title>The genome sequence of Propionibacterium acidipropionici provides insights into its biotechnological and industrial potential.</title>
        <authorList>
            <person name="Parizzi L.P."/>
            <person name="Grassi M.C."/>
            <person name="Llerena L.A."/>
            <person name="Carazzolle M.F."/>
            <person name="Queiroz V.L."/>
            <person name="Lunardi I."/>
            <person name="Zeidler A.F."/>
            <person name="Teixeira P.J."/>
            <person name="Mieczkowski P."/>
            <person name="Rincones J."/>
            <person name="Pereira G.A."/>
        </authorList>
    </citation>
    <scope>NUCLEOTIDE SEQUENCE [LARGE SCALE GENOMIC DNA]</scope>
    <source>
        <strain evidence="9">ATCC 4875 / DSM 20272 / JCM 6432 / NBRC 12425 / NCIMB 8070</strain>
    </source>
</reference>
<dbReference type="HOGENOM" id="CLU_150004_0_0_11"/>
<dbReference type="STRING" id="1171373.PACID_33060"/>
<dbReference type="GO" id="GO:0004540">
    <property type="term" value="F:RNA nuclease activity"/>
    <property type="evidence" value="ECO:0007669"/>
    <property type="project" value="InterPro"/>
</dbReference>
<dbReference type="GO" id="GO:0090729">
    <property type="term" value="F:toxin activity"/>
    <property type="evidence" value="ECO:0007669"/>
    <property type="project" value="UniProtKB-KW"/>
</dbReference>
<evidence type="ECO:0000313" key="9">
    <source>
        <dbReference type="Proteomes" id="UP000000214"/>
    </source>
</evidence>
<dbReference type="GO" id="GO:0016787">
    <property type="term" value="F:hydrolase activity"/>
    <property type="evidence" value="ECO:0007669"/>
    <property type="project" value="UniProtKB-KW"/>
</dbReference>
<keyword evidence="4 6" id="KW-0378">Hydrolase</keyword>
<dbReference type="AlphaFoldDB" id="K7SPA7"/>
<dbReference type="PATRIC" id="fig|1171373.8.peg.3251"/>
<proteinExistence type="inferred from homology"/>
<evidence type="ECO:0000256" key="3">
    <source>
        <dbReference type="ARBA" id="ARBA00022723"/>
    </source>
</evidence>
<comment type="similarity">
    <text evidence="6">Belongs to the PINc/VapC protein family.</text>
</comment>
<feature type="domain" description="PIN" evidence="7">
    <location>
        <begin position="9"/>
        <end position="128"/>
    </location>
</feature>
<sequence length="142" mass="14653">MSASPQLAVDTSIAVPLLVASHVQHRAVAEWASGRALTLSGHALIETYSVLTRLPGDARVSPEDAVTLIEDNFGDPLILSASATRRVPRDLASAGVAGGAAYDGLVAIAALEHGATLVTRDARARSTYEALGAQVRVLADEA</sequence>
<evidence type="ECO:0000256" key="1">
    <source>
        <dbReference type="ARBA" id="ARBA00022649"/>
    </source>
</evidence>
<dbReference type="InterPro" id="IPR022907">
    <property type="entry name" value="VapC_family"/>
</dbReference>
<evidence type="ECO:0000256" key="2">
    <source>
        <dbReference type="ARBA" id="ARBA00022722"/>
    </source>
</evidence>
<gene>
    <name evidence="6" type="primary">vapC</name>
    <name evidence="8" type="ordered locus">PACID_33060</name>
</gene>
<feature type="binding site" evidence="6">
    <location>
        <position position="103"/>
    </location>
    <ligand>
        <name>Mg(2+)</name>
        <dbReference type="ChEBI" id="CHEBI:18420"/>
    </ligand>
</feature>
<evidence type="ECO:0000313" key="8">
    <source>
        <dbReference type="EMBL" id="AFV91065.1"/>
    </source>
</evidence>
<organism evidence="8 9">
    <name type="scientific">Acidipropionibacterium acidipropionici (strain ATCC 4875 / DSM 20272 / JCM 6432 / NBRC 12425 / NCIMB 8070 / 4)</name>
    <name type="common">Propionibacterium acidipropionici</name>
    <dbReference type="NCBI Taxonomy" id="1171373"/>
    <lineage>
        <taxon>Bacteria</taxon>
        <taxon>Bacillati</taxon>
        <taxon>Actinomycetota</taxon>
        <taxon>Actinomycetes</taxon>
        <taxon>Propionibacteriales</taxon>
        <taxon>Propionibacteriaceae</taxon>
        <taxon>Acidipropionibacterium</taxon>
    </lineage>
</organism>
<keyword evidence="3 6" id="KW-0479">Metal-binding</keyword>
<dbReference type="SUPFAM" id="SSF88723">
    <property type="entry name" value="PIN domain-like"/>
    <property type="match status" value="1"/>
</dbReference>
<evidence type="ECO:0000259" key="7">
    <source>
        <dbReference type="Pfam" id="PF01850"/>
    </source>
</evidence>
<comment type="cofactor">
    <cofactor evidence="6">
        <name>Mg(2+)</name>
        <dbReference type="ChEBI" id="CHEBI:18420"/>
    </cofactor>
</comment>
<dbReference type="Proteomes" id="UP000000214">
    <property type="component" value="Chromosome"/>
</dbReference>
<protein>
    <recommendedName>
        <fullName evidence="6">Ribonuclease VapC</fullName>
        <shortName evidence="6">RNase VapC</shortName>
        <ecNumber evidence="6">3.1.-.-</ecNumber>
    </recommendedName>
    <alternativeName>
        <fullName evidence="6">Toxin VapC</fullName>
    </alternativeName>
</protein>
<dbReference type="KEGG" id="pbo:PACID_33060"/>
<dbReference type="Pfam" id="PF01850">
    <property type="entry name" value="PIN"/>
    <property type="match status" value="1"/>
</dbReference>
<accession>K7SPA7</accession>
<dbReference type="EMBL" id="CP003493">
    <property type="protein sequence ID" value="AFV91065.1"/>
    <property type="molecule type" value="Genomic_DNA"/>
</dbReference>
<dbReference type="RefSeq" id="WP_015071957.1">
    <property type="nucleotide sequence ID" value="NC_019395.1"/>
</dbReference>
<dbReference type="GO" id="GO:0000287">
    <property type="term" value="F:magnesium ion binding"/>
    <property type="evidence" value="ECO:0007669"/>
    <property type="project" value="UniProtKB-UniRule"/>
</dbReference>
<dbReference type="HAMAP" id="MF_00265">
    <property type="entry name" value="VapC_Nob1"/>
    <property type="match status" value="1"/>
</dbReference>
<dbReference type="InterPro" id="IPR029060">
    <property type="entry name" value="PIN-like_dom_sf"/>
</dbReference>
<feature type="binding site" evidence="6">
    <location>
        <position position="10"/>
    </location>
    <ligand>
        <name>Mg(2+)</name>
        <dbReference type="ChEBI" id="CHEBI:18420"/>
    </ligand>
</feature>
<dbReference type="eggNOG" id="COG1848">
    <property type="taxonomic scope" value="Bacteria"/>
</dbReference>
<keyword evidence="6" id="KW-0800">Toxin</keyword>
<evidence type="ECO:0000256" key="6">
    <source>
        <dbReference type="HAMAP-Rule" id="MF_00265"/>
    </source>
</evidence>
<dbReference type="EC" id="3.1.-.-" evidence="6"/>
<keyword evidence="5 6" id="KW-0460">Magnesium</keyword>
<name>K7SPA7_ACIA4</name>
<comment type="function">
    <text evidence="6">Toxic component of a toxin-antitoxin (TA) system. An RNase.</text>
</comment>